<keyword evidence="1" id="KW-0732">Signal</keyword>
<name>A0AAW0CL80_9AGAR</name>
<proteinExistence type="predicted"/>
<feature type="chain" id="PRO_5043620304" description="Secreted protein" evidence="1">
    <location>
        <begin position="28"/>
        <end position="92"/>
    </location>
</feature>
<evidence type="ECO:0000256" key="1">
    <source>
        <dbReference type="SAM" id="SignalP"/>
    </source>
</evidence>
<dbReference type="AlphaFoldDB" id="A0AAW0CL80"/>
<dbReference type="EMBL" id="JAWWNJ010000016">
    <property type="protein sequence ID" value="KAK7039302.1"/>
    <property type="molecule type" value="Genomic_DNA"/>
</dbReference>
<accession>A0AAW0CL80</accession>
<evidence type="ECO:0000313" key="3">
    <source>
        <dbReference type="Proteomes" id="UP001362999"/>
    </source>
</evidence>
<feature type="signal peptide" evidence="1">
    <location>
        <begin position="1"/>
        <end position="27"/>
    </location>
</feature>
<sequence length="92" mass="10483">MAKPQKHSNNWLIHNLALLGVLTLAHTNQDREFAETPQCMQDCATTAGYTTSRRFGKYTSCQPTLLGHSLLRKYFERTYKAVTCFLDSIART</sequence>
<organism evidence="2 3">
    <name type="scientific">Favolaschia claudopus</name>
    <dbReference type="NCBI Taxonomy" id="2862362"/>
    <lineage>
        <taxon>Eukaryota</taxon>
        <taxon>Fungi</taxon>
        <taxon>Dikarya</taxon>
        <taxon>Basidiomycota</taxon>
        <taxon>Agaricomycotina</taxon>
        <taxon>Agaricomycetes</taxon>
        <taxon>Agaricomycetidae</taxon>
        <taxon>Agaricales</taxon>
        <taxon>Marasmiineae</taxon>
        <taxon>Mycenaceae</taxon>
        <taxon>Favolaschia</taxon>
    </lineage>
</organism>
<protein>
    <recommendedName>
        <fullName evidence="4">Secreted protein</fullName>
    </recommendedName>
</protein>
<keyword evidence="3" id="KW-1185">Reference proteome</keyword>
<reference evidence="2 3" key="1">
    <citation type="journal article" date="2024" name="J Genomics">
        <title>Draft genome sequencing and assembly of Favolaschia claudopus CIRM-BRFM 2984 isolated from oak limbs.</title>
        <authorList>
            <person name="Navarro D."/>
            <person name="Drula E."/>
            <person name="Chaduli D."/>
            <person name="Cazenave R."/>
            <person name="Ahrendt S."/>
            <person name="Wang J."/>
            <person name="Lipzen A."/>
            <person name="Daum C."/>
            <person name="Barry K."/>
            <person name="Grigoriev I.V."/>
            <person name="Favel A."/>
            <person name="Rosso M.N."/>
            <person name="Martin F."/>
        </authorList>
    </citation>
    <scope>NUCLEOTIDE SEQUENCE [LARGE SCALE GENOMIC DNA]</scope>
    <source>
        <strain evidence="2 3">CIRM-BRFM 2984</strain>
    </source>
</reference>
<dbReference type="Proteomes" id="UP001362999">
    <property type="component" value="Unassembled WGS sequence"/>
</dbReference>
<comment type="caution">
    <text evidence="2">The sequence shown here is derived from an EMBL/GenBank/DDBJ whole genome shotgun (WGS) entry which is preliminary data.</text>
</comment>
<evidence type="ECO:0008006" key="4">
    <source>
        <dbReference type="Google" id="ProtNLM"/>
    </source>
</evidence>
<evidence type="ECO:0000313" key="2">
    <source>
        <dbReference type="EMBL" id="KAK7039302.1"/>
    </source>
</evidence>
<gene>
    <name evidence="2" type="ORF">R3P38DRAFT_2898765</name>
</gene>